<dbReference type="Pfam" id="PF02653">
    <property type="entry name" value="BPD_transp_2"/>
    <property type="match status" value="1"/>
</dbReference>
<dbReference type="CDD" id="cd06579">
    <property type="entry name" value="TM_PBP1_transp_AraH_like"/>
    <property type="match status" value="1"/>
</dbReference>
<keyword evidence="2" id="KW-1003">Cell membrane</keyword>
<reference evidence="8" key="1">
    <citation type="journal article" date="2019" name="Int. J. Syst. Evol. Microbiol.">
        <title>The Global Catalogue of Microorganisms (GCM) 10K type strain sequencing project: providing services to taxonomists for standard genome sequencing and annotation.</title>
        <authorList>
            <consortium name="The Broad Institute Genomics Platform"/>
            <consortium name="The Broad Institute Genome Sequencing Center for Infectious Disease"/>
            <person name="Wu L."/>
            <person name="Ma J."/>
        </authorList>
    </citation>
    <scope>NUCLEOTIDE SEQUENCE [LARGE SCALE GENOMIC DNA]</scope>
    <source>
        <strain evidence="8">JCM 30742</strain>
    </source>
</reference>
<evidence type="ECO:0000256" key="3">
    <source>
        <dbReference type="ARBA" id="ARBA00022692"/>
    </source>
</evidence>
<dbReference type="InterPro" id="IPR001851">
    <property type="entry name" value="ABC_transp_permease"/>
</dbReference>
<sequence>MTTSATTLKAPPQPARRWQGVGSFFRRYSYAFSLLLAALFLAINLAIQPNFGLTDQLASFAPLAIAAMASVPSIVSGRGGLDMSISPVMTLCSILFAVWLTPLGLGGVAALPILIVVGAAVGVVNGLLIVLLRLQPIVVTLSMFFVISGVNLKLAPMPVSTGPTWLGNLAGSVGFIPGGLISILIPVAIWVALTRTAYGRTLYAVGGNDTTAFTAGVNVNTIRVSAYALGGAFAAVGGLALTGLVSSAVASTSTSYTLIAIAAVALGGTALGGGRGGLLGALIGAAAIYLLQSLLGVLQVSQIWLQVIYGILLLVAVVFGAVLASAPKEKQ</sequence>
<feature type="transmembrane region" description="Helical" evidence="6">
    <location>
        <begin position="88"/>
        <end position="105"/>
    </location>
</feature>
<accession>A0ABP7CE23</accession>
<dbReference type="Proteomes" id="UP001500752">
    <property type="component" value="Unassembled WGS sequence"/>
</dbReference>
<evidence type="ECO:0000256" key="6">
    <source>
        <dbReference type="SAM" id="Phobius"/>
    </source>
</evidence>
<feature type="transmembrane region" description="Helical" evidence="6">
    <location>
        <begin position="59"/>
        <end position="76"/>
    </location>
</feature>
<protein>
    <submittedName>
        <fullName evidence="7">ABC transporter permease</fullName>
    </submittedName>
</protein>
<feature type="transmembrane region" description="Helical" evidence="6">
    <location>
        <begin position="28"/>
        <end position="47"/>
    </location>
</feature>
<evidence type="ECO:0000256" key="5">
    <source>
        <dbReference type="ARBA" id="ARBA00023136"/>
    </source>
</evidence>
<evidence type="ECO:0000256" key="4">
    <source>
        <dbReference type="ARBA" id="ARBA00022989"/>
    </source>
</evidence>
<feature type="transmembrane region" description="Helical" evidence="6">
    <location>
        <begin position="278"/>
        <end position="297"/>
    </location>
</feature>
<evidence type="ECO:0000313" key="8">
    <source>
        <dbReference type="Proteomes" id="UP001500752"/>
    </source>
</evidence>
<evidence type="ECO:0000313" key="7">
    <source>
        <dbReference type="EMBL" id="GAA3687093.1"/>
    </source>
</evidence>
<name>A0ABP7CE23_9MICC</name>
<comment type="subcellular location">
    <subcellularLocation>
        <location evidence="1">Cell membrane</location>
        <topology evidence="1">Multi-pass membrane protein</topology>
    </subcellularLocation>
</comment>
<organism evidence="7 8">
    <name type="scientific">Arthrobacter ginkgonis</name>
    <dbReference type="NCBI Taxonomy" id="1630594"/>
    <lineage>
        <taxon>Bacteria</taxon>
        <taxon>Bacillati</taxon>
        <taxon>Actinomycetota</taxon>
        <taxon>Actinomycetes</taxon>
        <taxon>Micrococcales</taxon>
        <taxon>Micrococcaceae</taxon>
        <taxon>Arthrobacter</taxon>
    </lineage>
</organism>
<feature type="transmembrane region" description="Helical" evidence="6">
    <location>
        <begin position="226"/>
        <end position="249"/>
    </location>
</feature>
<keyword evidence="4 6" id="KW-1133">Transmembrane helix</keyword>
<proteinExistence type="predicted"/>
<feature type="transmembrane region" description="Helical" evidence="6">
    <location>
        <begin position="175"/>
        <end position="193"/>
    </location>
</feature>
<dbReference type="RefSeq" id="WP_345151258.1">
    <property type="nucleotide sequence ID" value="NZ_BAABEO010000017.1"/>
</dbReference>
<keyword evidence="5 6" id="KW-0472">Membrane</keyword>
<evidence type="ECO:0000256" key="1">
    <source>
        <dbReference type="ARBA" id="ARBA00004651"/>
    </source>
</evidence>
<gene>
    <name evidence="7" type="ORF">GCM10023081_25580</name>
</gene>
<keyword evidence="8" id="KW-1185">Reference proteome</keyword>
<feature type="transmembrane region" description="Helical" evidence="6">
    <location>
        <begin position="111"/>
        <end position="132"/>
    </location>
</feature>
<dbReference type="PANTHER" id="PTHR32196">
    <property type="entry name" value="ABC TRANSPORTER PERMEASE PROTEIN YPHD-RELATED-RELATED"/>
    <property type="match status" value="1"/>
</dbReference>
<feature type="transmembrane region" description="Helical" evidence="6">
    <location>
        <begin position="303"/>
        <end position="326"/>
    </location>
</feature>
<evidence type="ECO:0000256" key="2">
    <source>
        <dbReference type="ARBA" id="ARBA00022475"/>
    </source>
</evidence>
<feature type="transmembrane region" description="Helical" evidence="6">
    <location>
        <begin position="255"/>
        <end position="271"/>
    </location>
</feature>
<comment type="caution">
    <text evidence="7">The sequence shown here is derived from an EMBL/GenBank/DDBJ whole genome shotgun (WGS) entry which is preliminary data.</text>
</comment>
<feature type="transmembrane region" description="Helical" evidence="6">
    <location>
        <begin position="137"/>
        <end position="155"/>
    </location>
</feature>
<dbReference type="EMBL" id="BAABEO010000017">
    <property type="protein sequence ID" value="GAA3687093.1"/>
    <property type="molecule type" value="Genomic_DNA"/>
</dbReference>
<keyword evidence="3 6" id="KW-0812">Transmembrane</keyword>